<dbReference type="EMBL" id="JAULSR010000001">
    <property type="protein sequence ID" value="KAK0637434.1"/>
    <property type="molecule type" value="Genomic_DNA"/>
</dbReference>
<sequence>MASNLQIHKPYVLKALSHPLDRPDGVGRHIVGEVFGQKQGSKKRKRSELSVAIDGDSVHLYDIPSSQAITSYLVSPQSFFTCAPYSLRWRSSSTKLTARFTYASTQDSLSSKKEIKLFKDEIAKSGDATSTTISYTNRCAKPIVHLSATSSRPSTSIPPTEELPNHDLVAVAADGTLVSLDGETLEEKWQSSSSVLTQELPSGSDAEFRVEFVQAASAADVIEGIFGGKNELFGVFQEKVHRDGFNPDILVAITSSQKSEQPRQRYLHILALPADGETRQAHRQNVISVFVVPLSTKTDAVKYQLDVRSGTFQELSSGVLFTYTFNSGIPRLENKLEVPEMTSFLRLSKTSVLTATPTSLSVYNPIYRSLQTSTVIDDGEGQQLSEEFPCELVTYLASREIAVGLRGSTLIAVQIEAPKGRSSKRRAEGLLTDAIRRGLSREYICEKREKVEHAPSVVLSDTLPGSLSDTYWAQWQSDVAKADEALRTNDFAAFEALLAGSFMIPVKDRQAKPNGVNVDAEVGETNGAVPTSNLPEWTWPSSRTDYPQVDRRWVFYAISKVFAWNGSSSTSDAPHLTCRLPESNVLNYLVDAGHLSTPNIKSAFKDETLELDEMDNILGEELPPLLVQVDPTMDLLLGYLSGTQLGPSELVSAIKLILRSLDLLEDPSKTQTALIKDAAEQTQEGDNEAISMELDRAEEELQITEYYLGNDSDSSRRARGLSVAFSKLAMCPAIATVQSLRRLLKPDETMCLMNVLRMELIKDGWTTRYLDRSHADDDDVEAPPDGSIKLLADLLCRCIDSVGLGGWMTFDTMMANWGNQQDSADFFGQFQAEISVALEGILEAVRLQGALAEAFQYAKRASKALADSAKHKATMSVQVTGALPFGLKTDSKISLERVRSGAEIVPRSGREIGLFASKRRTSYSVEGISDQGLFQCSGATVDKAGGGAL</sequence>
<dbReference type="Proteomes" id="UP001174934">
    <property type="component" value="Unassembled WGS sequence"/>
</dbReference>
<dbReference type="AlphaFoldDB" id="A0AA39XNZ9"/>
<keyword evidence="2" id="KW-1185">Reference proteome</keyword>
<name>A0AA39XNZ9_9PEZI</name>
<organism evidence="1 2">
    <name type="scientific">Bombardia bombarda</name>
    <dbReference type="NCBI Taxonomy" id="252184"/>
    <lineage>
        <taxon>Eukaryota</taxon>
        <taxon>Fungi</taxon>
        <taxon>Dikarya</taxon>
        <taxon>Ascomycota</taxon>
        <taxon>Pezizomycotina</taxon>
        <taxon>Sordariomycetes</taxon>
        <taxon>Sordariomycetidae</taxon>
        <taxon>Sordariales</taxon>
        <taxon>Lasiosphaeriaceae</taxon>
        <taxon>Bombardia</taxon>
    </lineage>
</organism>
<proteinExistence type="predicted"/>
<comment type="caution">
    <text evidence="1">The sequence shown here is derived from an EMBL/GenBank/DDBJ whole genome shotgun (WGS) entry which is preliminary data.</text>
</comment>
<accession>A0AA39XNZ9</accession>
<protein>
    <submittedName>
        <fullName evidence="1">Uncharacterized protein</fullName>
    </submittedName>
</protein>
<gene>
    <name evidence="1" type="ORF">B0T17DRAFT_521664</name>
</gene>
<evidence type="ECO:0000313" key="2">
    <source>
        <dbReference type="Proteomes" id="UP001174934"/>
    </source>
</evidence>
<reference evidence="1" key="1">
    <citation type="submission" date="2023-06" db="EMBL/GenBank/DDBJ databases">
        <title>Genome-scale phylogeny and comparative genomics of the fungal order Sordariales.</title>
        <authorList>
            <consortium name="Lawrence Berkeley National Laboratory"/>
            <person name="Hensen N."/>
            <person name="Bonometti L."/>
            <person name="Westerberg I."/>
            <person name="Brannstrom I.O."/>
            <person name="Guillou S."/>
            <person name="Cros-Aarteil S."/>
            <person name="Calhoun S."/>
            <person name="Haridas S."/>
            <person name="Kuo A."/>
            <person name="Mondo S."/>
            <person name="Pangilinan J."/>
            <person name="Riley R."/>
            <person name="LaButti K."/>
            <person name="Andreopoulos B."/>
            <person name="Lipzen A."/>
            <person name="Chen C."/>
            <person name="Yanf M."/>
            <person name="Daum C."/>
            <person name="Ng V."/>
            <person name="Clum A."/>
            <person name="Steindorff A."/>
            <person name="Ohm R."/>
            <person name="Martin F."/>
            <person name="Silar P."/>
            <person name="Natvig D."/>
            <person name="Lalanne C."/>
            <person name="Gautier V."/>
            <person name="Ament-velasquez S.L."/>
            <person name="Kruys A."/>
            <person name="Hutchinson M.I."/>
            <person name="Powell A.J."/>
            <person name="Barry K."/>
            <person name="Miller A.N."/>
            <person name="Grigoriev I.V."/>
            <person name="Debuchy R."/>
            <person name="Gladieux P."/>
            <person name="Thoren M.H."/>
            <person name="Johannesson H."/>
        </authorList>
    </citation>
    <scope>NUCLEOTIDE SEQUENCE</scope>
    <source>
        <strain evidence="1">SMH3391-2</strain>
    </source>
</reference>
<evidence type="ECO:0000313" key="1">
    <source>
        <dbReference type="EMBL" id="KAK0637434.1"/>
    </source>
</evidence>